<dbReference type="PRINTS" id="PR01270">
    <property type="entry name" value="HDASUPER"/>
</dbReference>
<proteinExistence type="inferred from homology"/>
<gene>
    <name evidence="3" type="ORF">ISM_02380</name>
</gene>
<dbReference type="HOGENOM" id="CLU_007727_8_1_5"/>
<evidence type="ECO:0000259" key="2">
    <source>
        <dbReference type="Pfam" id="PF00850"/>
    </source>
</evidence>
<dbReference type="InterPro" id="IPR000286">
    <property type="entry name" value="HDACs"/>
</dbReference>
<dbReference type="GO" id="GO:0004407">
    <property type="term" value="F:histone deacetylase activity"/>
    <property type="evidence" value="ECO:0007669"/>
    <property type="project" value="TreeGrafter"/>
</dbReference>
<dbReference type="Gene3D" id="3.40.800.20">
    <property type="entry name" value="Histone deacetylase domain"/>
    <property type="match status" value="1"/>
</dbReference>
<dbReference type="InterPro" id="IPR037138">
    <property type="entry name" value="His_deacetylse_dom_sf"/>
</dbReference>
<evidence type="ECO:0000313" key="3">
    <source>
        <dbReference type="EMBL" id="EAP77099.1"/>
    </source>
</evidence>
<dbReference type="STRING" id="89187.ISM_02380"/>
<protein>
    <submittedName>
        <fullName evidence="3">Histone deacetylase family protein</fullName>
    </submittedName>
</protein>
<dbReference type="EMBL" id="AALY01000001">
    <property type="protein sequence ID" value="EAP77099.1"/>
    <property type="molecule type" value="Genomic_DNA"/>
</dbReference>
<organism evidence="3 4">
    <name type="scientific">Roseovarius nubinhibens (strain ATCC BAA-591 / DSM 15170 / ISM)</name>
    <dbReference type="NCBI Taxonomy" id="89187"/>
    <lineage>
        <taxon>Bacteria</taxon>
        <taxon>Pseudomonadati</taxon>
        <taxon>Pseudomonadota</taxon>
        <taxon>Alphaproteobacteria</taxon>
        <taxon>Rhodobacterales</taxon>
        <taxon>Roseobacteraceae</taxon>
        <taxon>Roseovarius</taxon>
    </lineage>
</organism>
<dbReference type="eggNOG" id="COG0123">
    <property type="taxonomic scope" value="Bacteria"/>
</dbReference>
<feature type="domain" description="Histone deacetylase" evidence="2">
    <location>
        <begin position="16"/>
        <end position="299"/>
    </location>
</feature>
<dbReference type="AlphaFoldDB" id="A3SIB8"/>
<dbReference type="InterPro" id="IPR023696">
    <property type="entry name" value="Ureohydrolase_dom_sf"/>
</dbReference>
<dbReference type="SUPFAM" id="SSF52768">
    <property type="entry name" value="Arginase/deacetylase"/>
    <property type="match status" value="1"/>
</dbReference>
<sequence length="312" mass="33378">MITHEAGFDHLMPPGHPEQVARLAHVLEALEGKELRRVVAPMAAEDDILRVHPKSHIDRLRKAAPSEGWAQIDGDTFLSPGTLEAAWRAAGGAVRAVDLVMAGEARNGFVAMRPPGHHAERETPMGFCLFGNVAVAAMHALEHHGLGRVAVVDFDVHHGNGTQDLLEEDARVFFASSHQSPLWPGSGGAHETGGHGNVLNLPLAPGTGGAAFRKAWEDQVFPRLREHRPEFIFVSAGFDAHRDDPLANLDLIEADFAWVTERLCALAEELCDGRLVSCLEGGYDLHALGRSAAAHVDALIAAASPPRALAGA</sequence>
<comment type="similarity">
    <text evidence="1">Belongs to the histone deacetylase family.</text>
</comment>
<name>A3SIB8_ROSNI</name>
<accession>A3SIB8</accession>
<dbReference type="GO" id="GO:0040029">
    <property type="term" value="P:epigenetic regulation of gene expression"/>
    <property type="evidence" value="ECO:0007669"/>
    <property type="project" value="TreeGrafter"/>
</dbReference>
<keyword evidence="4" id="KW-1185">Reference proteome</keyword>
<reference evidence="3 4" key="1">
    <citation type="submission" date="2005-12" db="EMBL/GenBank/DDBJ databases">
        <authorList>
            <person name="Moran M.A."/>
            <person name="Ferriera S."/>
            <person name="Johnson J."/>
            <person name="Kravitz S."/>
            <person name="Halpern A."/>
            <person name="Remington K."/>
            <person name="Beeson K."/>
            <person name="Tran B."/>
            <person name="Rogers Y.-H."/>
            <person name="Friedman R."/>
            <person name="Venter J.C."/>
        </authorList>
    </citation>
    <scope>NUCLEOTIDE SEQUENCE [LARGE SCALE GENOMIC DNA]</scope>
    <source>
        <strain evidence="4">ATCC BAA-591 / DSM 15170 / ISM</strain>
    </source>
</reference>
<evidence type="ECO:0000313" key="4">
    <source>
        <dbReference type="Proteomes" id="UP000005954"/>
    </source>
</evidence>
<comment type="caution">
    <text evidence="3">The sequence shown here is derived from an EMBL/GenBank/DDBJ whole genome shotgun (WGS) entry which is preliminary data.</text>
</comment>
<dbReference type="CDD" id="cd11599">
    <property type="entry name" value="HDAC_classII_2"/>
    <property type="match status" value="1"/>
</dbReference>
<dbReference type="Pfam" id="PF00850">
    <property type="entry name" value="Hist_deacetyl"/>
    <property type="match status" value="1"/>
</dbReference>
<dbReference type="Proteomes" id="UP000005954">
    <property type="component" value="Unassembled WGS sequence"/>
</dbReference>
<dbReference type="InterPro" id="IPR023801">
    <property type="entry name" value="His_deacetylse_dom"/>
</dbReference>
<dbReference type="PANTHER" id="PTHR10625:SF10">
    <property type="entry name" value="HISTONE DEACETYLASE HDAC1"/>
    <property type="match status" value="1"/>
</dbReference>
<evidence type="ECO:0000256" key="1">
    <source>
        <dbReference type="ARBA" id="ARBA00005947"/>
    </source>
</evidence>
<dbReference type="PANTHER" id="PTHR10625">
    <property type="entry name" value="HISTONE DEACETYLASE HDAC1-RELATED"/>
    <property type="match status" value="1"/>
</dbReference>